<protein>
    <submittedName>
        <fullName evidence="8">Protein Shroom3</fullName>
    </submittedName>
</protein>
<dbReference type="InterPro" id="IPR027685">
    <property type="entry name" value="Shroom_fam"/>
</dbReference>
<dbReference type="Pfam" id="PF08687">
    <property type="entry name" value="ASD2"/>
    <property type="match status" value="1"/>
</dbReference>
<feature type="region of interest" description="Disordered" evidence="5">
    <location>
        <begin position="434"/>
        <end position="930"/>
    </location>
</feature>
<dbReference type="EMBL" id="KB100892">
    <property type="protein sequence ID" value="ELK37098.1"/>
    <property type="molecule type" value="Genomic_DNA"/>
</dbReference>
<feature type="compositionally biased region" description="Low complexity" evidence="5">
    <location>
        <begin position="1174"/>
        <end position="1185"/>
    </location>
</feature>
<dbReference type="SUPFAM" id="SSF50156">
    <property type="entry name" value="PDZ domain-like"/>
    <property type="match status" value="1"/>
</dbReference>
<feature type="compositionally biased region" description="Polar residues" evidence="5">
    <location>
        <begin position="830"/>
        <end position="839"/>
    </location>
</feature>
<evidence type="ECO:0000259" key="6">
    <source>
        <dbReference type="PROSITE" id="PS50106"/>
    </source>
</evidence>
<dbReference type="Gene3D" id="6.10.250.3120">
    <property type="match status" value="1"/>
</dbReference>
<comment type="subcellular location">
    <subcellularLocation>
        <location evidence="1">Cytoplasm</location>
        <location evidence="1">Cytoskeleton</location>
    </subcellularLocation>
</comment>
<feature type="compositionally biased region" description="Polar residues" evidence="5">
    <location>
        <begin position="1103"/>
        <end position="1112"/>
    </location>
</feature>
<keyword evidence="3" id="KW-0963">Cytoplasm</keyword>
<feature type="compositionally biased region" description="Polar residues" evidence="5">
    <location>
        <begin position="470"/>
        <end position="480"/>
    </location>
</feature>
<feature type="region of interest" description="Disordered" evidence="5">
    <location>
        <begin position="69"/>
        <end position="158"/>
    </location>
</feature>
<dbReference type="PANTHER" id="PTHR15012:SF33">
    <property type="entry name" value="PROTEIN SHROOM3"/>
    <property type="match status" value="1"/>
</dbReference>
<dbReference type="GO" id="GO:0043296">
    <property type="term" value="C:apical junction complex"/>
    <property type="evidence" value="ECO:0007669"/>
    <property type="project" value="TreeGrafter"/>
</dbReference>
<evidence type="ECO:0000313" key="9">
    <source>
        <dbReference type="Proteomes" id="UP000010556"/>
    </source>
</evidence>
<feature type="compositionally biased region" description="Polar residues" evidence="5">
    <location>
        <begin position="603"/>
        <end position="636"/>
    </location>
</feature>
<feature type="compositionally biased region" description="Basic and acidic residues" evidence="5">
    <location>
        <begin position="1117"/>
        <end position="1133"/>
    </location>
</feature>
<name>L5MH86_MYODS</name>
<feature type="region of interest" description="Disordered" evidence="5">
    <location>
        <begin position="392"/>
        <end position="417"/>
    </location>
</feature>
<sequence>MFMTLKDRHKGRIEEGGKADLVSSRLQAGDEVVHINEVVLSSSRSEAVSLVKGSYKTLRLVVRRDACAAPGPADTGTSDSFSPEHLTSDPQHRKAAWSGGAKLRLKHRRSEPAGRPHSWHSTKIEDNQPNASMMQISQGTIGTPWPQSYHSSSSTSDLSNYDHAYLRRSPDQCSSQGSMESLEPSGGYPACHLLSPAKSTSSIDQLGHLHNKRDSAYSSFSTSSSILEYPPPGVPGRERSGSMDTSAQGGLLDGMRQADIRYVKTVYDPQRGISAEFEVNSSALLLPGREAQASADSQGYDKGHHVPRGRRGPPPSWSQQGPSSLETAIDNLPPKVGAPLPPARSDSYAAFRHRERPSSWSSLDQKRFCRPQANSAGALKSPFVEEQLHTVLEKSPESSPPVKPKHQYPQKAQPGQPLLPTGIYPVPSLEPHFAQVPQPSASSNGTLYPALAKESGYTTPPGAGDKTATLDENGNQNGSSRPAFAFCQPREHESLSLAERTPETPVKCAPLKVHFPSVPKNVKDTSPKKRLAPLQGSSPHPSERKSPHSSKPAPTCHHTQPPQAQAWQVGDSKRPSRPTELWEGGSQEDHNANLQQGLEREGPSQSPSSNFGKTKSAFSSLQNIPESLRRQSSQEVGGSPKAEGPGWKVVPDHRSHPDRPVPCPRPEGKASAVTSVPLSDARLEEPPSPPHPQTSSLGRRRLSSSSTSALPGFQYGQPHCSVLEKVSKIEQREQGRPRPPSVGSSVNGCTYRPSRMAPTSRNDFQETNANIRLSEPTEPLGNGEHPFKNGEPKLEEVSWQPCGQQVKRGAEGSRGAPLRGSDPPRRDTQLLRSQSTFQLFSEAEEEARLQPRREAALLLEPPRGARDRSSSFAGGRLLGERRRGDPAQRELLGGANSGGGPNGNQKMDRPPGEPSSWRAAAGRAGKSMSAEDLLERSDFLAVPVHVRSRSSPITHQKPQDVLLGENNSSGLVKDPCYLAGPGHRSLGCPERGEEEMLVLKHQPSPRWGGSGCRAAGASIPSDCPRQLDHQRQASRMPCPRPLPTGLQGHLTDTRAGPLTPLSSTLPSPAPSSYCPQAAGDQLTGRDGQTGQQPLPPYTPAVTHRSNGPSLAQPTRPRGHEPHSPERGAEEGKRKQPPPPRVKWAHTVRENSLPEESCSPESASLKHYKKQQNLPSSSSTSDPDTPLGVPSTPGRISLRISESVLQASPLPREDYEDEEILVNSWEDFPPPPPQALCEAQLDSEDGMEPPASSSSKPANRTVAKEGPVPGAAQSVGHQIPASRPQTSVRGSEDHGPSPPPTAGARPQHAGPLGWQPGPGKQPPALTQGLVHDPLSGTRDLEDNASPGPQKTSEDIRTEVLAKEIVHQDKSLADILDPDSRLKTTMDLMEGLFPRDGNLLQENGVKRKAMQRAVSCPGHEGKRSEEKEAVGMLVNCPAYYSVSAPKAELLNKIKHMPEEMSEEDEQVDVNEKKAELIGSLTHKLETLQEAKGSLLMDIKLNNALGEEVEALISELCKPNEFDKYKMFIGDLDKVVSLLLSLSGRLARVENALSGLGEDASKEERSSLNEKRKVLAGQHEDARELKENLDRRERVVLDILGNYLSEEQLQDYQHFVKMKSTLLIEQRKLDDKIKLGQEQVKCLLESLPVDFVPKAGTLALPPDLTSEMTPVGGCIPSGVSPTVTSPL</sequence>
<dbReference type="Proteomes" id="UP000010556">
    <property type="component" value="Unassembled WGS sequence"/>
</dbReference>
<feature type="compositionally biased region" description="Polar residues" evidence="5">
    <location>
        <begin position="757"/>
        <end position="771"/>
    </location>
</feature>
<feature type="domain" description="ASD2" evidence="7">
    <location>
        <begin position="1357"/>
        <end position="1645"/>
    </location>
</feature>
<feature type="region of interest" description="Disordered" evidence="5">
    <location>
        <begin position="220"/>
        <end position="252"/>
    </location>
</feature>
<feature type="compositionally biased region" description="Low complexity" evidence="5">
    <location>
        <begin position="148"/>
        <end position="158"/>
    </location>
</feature>
<gene>
    <name evidence="8" type="ORF">MDA_GLEAN10010645</name>
</gene>
<evidence type="ECO:0000256" key="5">
    <source>
        <dbReference type="SAM" id="MobiDB-lite"/>
    </source>
</evidence>
<dbReference type="InterPro" id="IPR014799">
    <property type="entry name" value="ASD2_dom"/>
</dbReference>
<dbReference type="InterPro" id="IPR001478">
    <property type="entry name" value="PDZ"/>
</dbReference>
<feature type="domain" description="PDZ" evidence="6">
    <location>
        <begin position="12"/>
        <end position="66"/>
    </location>
</feature>
<feature type="compositionally biased region" description="Basic and acidic residues" evidence="5">
    <location>
        <begin position="725"/>
        <end position="736"/>
    </location>
</feature>
<feature type="compositionally biased region" description="Basic and acidic residues" evidence="5">
    <location>
        <begin position="846"/>
        <end position="855"/>
    </location>
</feature>
<feature type="compositionally biased region" description="Basic and acidic residues" evidence="5">
    <location>
        <begin position="785"/>
        <end position="796"/>
    </location>
</feature>
<evidence type="ECO:0000259" key="7">
    <source>
        <dbReference type="PROSITE" id="PS51307"/>
    </source>
</evidence>
<organism evidence="8 9">
    <name type="scientific">Myotis davidii</name>
    <name type="common">David's myotis</name>
    <dbReference type="NCBI Taxonomy" id="225400"/>
    <lineage>
        <taxon>Eukaryota</taxon>
        <taxon>Metazoa</taxon>
        <taxon>Chordata</taxon>
        <taxon>Craniata</taxon>
        <taxon>Vertebrata</taxon>
        <taxon>Euteleostomi</taxon>
        <taxon>Mammalia</taxon>
        <taxon>Eutheria</taxon>
        <taxon>Laurasiatheria</taxon>
        <taxon>Chiroptera</taxon>
        <taxon>Yangochiroptera</taxon>
        <taxon>Vespertilionidae</taxon>
        <taxon>Myotis</taxon>
    </lineage>
</organism>
<feature type="region of interest" description="Disordered" evidence="5">
    <location>
        <begin position="1023"/>
        <end position="1353"/>
    </location>
</feature>
<feature type="compositionally biased region" description="Low complexity" evidence="5">
    <location>
        <begin position="1057"/>
        <end position="1072"/>
    </location>
</feature>
<dbReference type="InterPro" id="IPR036034">
    <property type="entry name" value="PDZ_sf"/>
</dbReference>
<dbReference type="GO" id="GO:0005912">
    <property type="term" value="C:adherens junction"/>
    <property type="evidence" value="ECO:0007669"/>
    <property type="project" value="TreeGrafter"/>
</dbReference>
<dbReference type="Gene3D" id="2.30.42.10">
    <property type="match status" value="1"/>
</dbReference>
<evidence type="ECO:0000313" key="8">
    <source>
        <dbReference type="EMBL" id="ELK37098.1"/>
    </source>
</evidence>
<keyword evidence="9" id="KW-1185">Reference proteome</keyword>
<dbReference type="GO" id="GO:0051015">
    <property type="term" value="F:actin filament binding"/>
    <property type="evidence" value="ECO:0007669"/>
    <property type="project" value="InterPro"/>
</dbReference>
<proteinExistence type="inferred from homology"/>
<dbReference type="PROSITE" id="PS50106">
    <property type="entry name" value="PDZ"/>
    <property type="match status" value="1"/>
</dbReference>
<dbReference type="GO" id="GO:0030864">
    <property type="term" value="C:cortical actin cytoskeleton"/>
    <property type="evidence" value="ECO:0007669"/>
    <property type="project" value="TreeGrafter"/>
</dbReference>
<accession>L5MH86</accession>
<evidence type="ECO:0000256" key="4">
    <source>
        <dbReference type="ARBA" id="ARBA00023212"/>
    </source>
</evidence>
<dbReference type="GO" id="GO:0007015">
    <property type="term" value="P:actin filament organization"/>
    <property type="evidence" value="ECO:0007669"/>
    <property type="project" value="TreeGrafter"/>
</dbReference>
<feature type="compositionally biased region" description="Polar residues" evidence="5">
    <location>
        <begin position="557"/>
        <end position="566"/>
    </location>
</feature>
<evidence type="ECO:0000256" key="3">
    <source>
        <dbReference type="ARBA" id="ARBA00022490"/>
    </source>
</evidence>
<feature type="compositionally biased region" description="Basic and acidic residues" evidence="5">
    <location>
        <begin position="878"/>
        <end position="888"/>
    </location>
</feature>
<dbReference type="GO" id="GO:0016324">
    <property type="term" value="C:apical plasma membrane"/>
    <property type="evidence" value="ECO:0007669"/>
    <property type="project" value="TreeGrafter"/>
</dbReference>
<feature type="compositionally biased region" description="Basic and acidic residues" evidence="5">
    <location>
        <begin position="650"/>
        <end position="659"/>
    </location>
</feature>
<feature type="compositionally biased region" description="Polar residues" evidence="5">
    <location>
        <begin position="127"/>
        <end position="141"/>
    </location>
</feature>
<evidence type="ECO:0000256" key="2">
    <source>
        <dbReference type="ARBA" id="ARBA00006469"/>
    </source>
</evidence>
<dbReference type="PANTHER" id="PTHR15012">
    <property type="entry name" value="APICAL PROTEIN/SHROOM-RELATED"/>
    <property type="match status" value="1"/>
</dbReference>
<reference evidence="9" key="1">
    <citation type="journal article" date="2013" name="Science">
        <title>Comparative analysis of bat genomes provides insight into the evolution of flight and immunity.</title>
        <authorList>
            <person name="Zhang G."/>
            <person name="Cowled C."/>
            <person name="Shi Z."/>
            <person name="Huang Z."/>
            <person name="Bishop-Lilly K.A."/>
            <person name="Fang X."/>
            <person name="Wynne J.W."/>
            <person name="Xiong Z."/>
            <person name="Baker M.L."/>
            <person name="Zhao W."/>
            <person name="Tachedjian M."/>
            <person name="Zhu Y."/>
            <person name="Zhou P."/>
            <person name="Jiang X."/>
            <person name="Ng J."/>
            <person name="Yang L."/>
            <person name="Wu L."/>
            <person name="Xiao J."/>
            <person name="Feng Y."/>
            <person name="Chen Y."/>
            <person name="Sun X."/>
            <person name="Zhang Y."/>
            <person name="Marsh G.A."/>
            <person name="Crameri G."/>
            <person name="Broder C.C."/>
            <person name="Frey K.G."/>
            <person name="Wang L.F."/>
            <person name="Wang J."/>
        </authorList>
    </citation>
    <scope>NUCLEOTIDE SEQUENCE [LARGE SCALE GENOMIC DNA]</scope>
</reference>
<keyword evidence="4" id="KW-0206">Cytoskeleton</keyword>
<feature type="compositionally biased region" description="Polar residues" evidence="5">
    <location>
        <begin position="437"/>
        <end position="446"/>
    </location>
</feature>
<comment type="similarity">
    <text evidence="2">Belongs to the shroom family.</text>
</comment>
<evidence type="ECO:0000256" key="1">
    <source>
        <dbReference type="ARBA" id="ARBA00004245"/>
    </source>
</evidence>
<dbReference type="eggNOG" id="ENOG502QUU2">
    <property type="taxonomic scope" value="Eukaryota"/>
</dbReference>
<feature type="region of interest" description="Disordered" evidence="5">
    <location>
        <begin position="290"/>
        <end position="345"/>
    </location>
</feature>
<dbReference type="PROSITE" id="PS51307">
    <property type="entry name" value="ASD2"/>
    <property type="match status" value="1"/>
</dbReference>